<dbReference type="CDD" id="cd06587">
    <property type="entry name" value="VOC"/>
    <property type="match status" value="1"/>
</dbReference>
<dbReference type="PROSITE" id="PS51819">
    <property type="entry name" value="VOC"/>
    <property type="match status" value="1"/>
</dbReference>
<keyword evidence="3" id="KW-1185">Reference proteome</keyword>
<dbReference type="EMBL" id="AP018448">
    <property type="protein sequence ID" value="BBC30538.1"/>
    <property type="molecule type" value="Genomic_DNA"/>
</dbReference>
<evidence type="ECO:0000313" key="2">
    <source>
        <dbReference type="EMBL" id="BBC30538.1"/>
    </source>
</evidence>
<dbReference type="InterPro" id="IPR029068">
    <property type="entry name" value="Glyas_Bleomycin-R_OHBP_Dase"/>
</dbReference>
<sequence length="189" mass="21261">MTQSLPEAAVHSADVTSLPTRLHHNAYVTQDQEATRAFYEDIIGLPLIATWKESDELFGSVRTYCHTFYGLADGSALAFFQFADPADQEQFGPRMPHSPFQHIALKVSEEVQNDIALRLDDAGWKPDETYVLEHGYCRSLYTSDPNGLLLEFTLDAPGIERSDAERRRTAHADLKSWLAGDHVSNNTHR</sequence>
<evidence type="ECO:0000259" key="1">
    <source>
        <dbReference type="PROSITE" id="PS51819"/>
    </source>
</evidence>
<reference evidence="2 3" key="1">
    <citation type="journal article" date="2010" name="ChemBioChem">
        <title>Cloning and characterization of the biosynthetic gene cluster of 16-membered macrolide antibiotic FD-891: involvement of a dual functional cytochrome P450 monooxygenase catalyzing epoxidation and hydroxylation.</title>
        <authorList>
            <person name="Kudo F."/>
            <person name="Motegi A."/>
            <person name="Mizoue K."/>
            <person name="Eguchi T."/>
        </authorList>
    </citation>
    <scope>NUCLEOTIDE SEQUENCE [LARGE SCALE GENOMIC DNA]</scope>
    <source>
        <strain evidence="2 3">A-8890</strain>
    </source>
</reference>
<dbReference type="Proteomes" id="UP001321542">
    <property type="component" value="Chromosome"/>
</dbReference>
<dbReference type="Pfam" id="PF00903">
    <property type="entry name" value="Glyoxalase"/>
    <property type="match status" value="1"/>
</dbReference>
<dbReference type="RefSeq" id="WP_286249195.1">
    <property type="nucleotide sequence ID" value="NZ_AP018448.1"/>
</dbReference>
<protein>
    <recommendedName>
        <fullName evidence="1">VOC domain-containing protein</fullName>
    </recommendedName>
</protein>
<dbReference type="InterPro" id="IPR037523">
    <property type="entry name" value="VOC_core"/>
</dbReference>
<dbReference type="InterPro" id="IPR004360">
    <property type="entry name" value="Glyas_Fos-R_dOase_dom"/>
</dbReference>
<dbReference type="SUPFAM" id="SSF54593">
    <property type="entry name" value="Glyoxalase/Bleomycin resistance protein/Dihydroxybiphenyl dioxygenase"/>
    <property type="match status" value="1"/>
</dbReference>
<organism evidence="2 3">
    <name type="scientific">Streptomyces graminofaciens</name>
    <dbReference type="NCBI Taxonomy" id="68212"/>
    <lineage>
        <taxon>Bacteria</taxon>
        <taxon>Bacillati</taxon>
        <taxon>Actinomycetota</taxon>
        <taxon>Actinomycetes</taxon>
        <taxon>Kitasatosporales</taxon>
        <taxon>Streptomycetaceae</taxon>
        <taxon>Streptomyces</taxon>
    </lineage>
</organism>
<reference evidence="2 3" key="2">
    <citation type="journal article" date="2023" name="ChemBioChem">
        <title>Acyltransferase Domain Exchange between Two Independent Type I Polyketide Synthases in the Same Producer Strain of Macrolide Antibiotics.</title>
        <authorList>
            <person name="Kudo F."/>
            <person name="Kishikawa K."/>
            <person name="Tsuboi K."/>
            <person name="Kido T."/>
            <person name="Usui T."/>
            <person name="Hashimoto J."/>
            <person name="Shin-Ya K."/>
            <person name="Miyanaga A."/>
            <person name="Eguchi T."/>
        </authorList>
    </citation>
    <scope>NUCLEOTIDE SEQUENCE [LARGE SCALE GENOMIC DNA]</scope>
    <source>
        <strain evidence="2 3">A-8890</strain>
    </source>
</reference>
<proteinExistence type="predicted"/>
<accession>A0ABM7F3Z4</accession>
<gene>
    <name evidence="2" type="ORF">SGFS_018320</name>
</gene>
<name>A0ABM7F3Z4_9ACTN</name>
<dbReference type="Gene3D" id="3.10.180.10">
    <property type="entry name" value="2,3-Dihydroxybiphenyl 1,2-Dioxygenase, domain 1"/>
    <property type="match status" value="1"/>
</dbReference>
<evidence type="ECO:0000313" key="3">
    <source>
        <dbReference type="Proteomes" id="UP001321542"/>
    </source>
</evidence>
<feature type="domain" description="VOC" evidence="1">
    <location>
        <begin position="21"/>
        <end position="155"/>
    </location>
</feature>